<dbReference type="SFLD" id="SFLDG01123">
    <property type="entry name" value="methyltransferase_(Class_B)"/>
    <property type="match status" value="1"/>
</dbReference>
<evidence type="ECO:0000256" key="4">
    <source>
        <dbReference type="ARBA" id="ARBA00023004"/>
    </source>
</evidence>
<dbReference type="InterPro" id="IPR007197">
    <property type="entry name" value="rSAM"/>
</dbReference>
<dbReference type="AlphaFoldDB" id="A0A2M7G210"/>
<evidence type="ECO:0000313" key="8">
    <source>
        <dbReference type="EMBL" id="PIW15790.1"/>
    </source>
</evidence>
<dbReference type="PROSITE" id="PS51918">
    <property type="entry name" value="RADICAL_SAM"/>
    <property type="match status" value="1"/>
</dbReference>
<dbReference type="InterPro" id="IPR051198">
    <property type="entry name" value="BchE-like"/>
</dbReference>
<dbReference type="Pfam" id="PF04055">
    <property type="entry name" value="Radical_SAM"/>
    <property type="match status" value="1"/>
</dbReference>
<name>A0A2M7G210_9BACT</name>
<dbReference type="CDD" id="cd01335">
    <property type="entry name" value="Radical_SAM"/>
    <property type="match status" value="1"/>
</dbReference>
<feature type="domain" description="Radical SAM core" evidence="7">
    <location>
        <begin position="232"/>
        <end position="474"/>
    </location>
</feature>
<evidence type="ECO:0000313" key="9">
    <source>
        <dbReference type="Proteomes" id="UP000231019"/>
    </source>
</evidence>
<dbReference type="InterPro" id="IPR034466">
    <property type="entry name" value="Methyltransferase_Class_B"/>
</dbReference>
<comment type="cofactor">
    <cofactor evidence="1">
        <name>[4Fe-4S] cluster</name>
        <dbReference type="ChEBI" id="CHEBI:49883"/>
    </cofactor>
</comment>
<dbReference type="Proteomes" id="UP000231019">
    <property type="component" value="Unassembled WGS sequence"/>
</dbReference>
<keyword evidence="2" id="KW-0949">S-adenosyl-L-methionine</keyword>
<evidence type="ECO:0000256" key="2">
    <source>
        <dbReference type="ARBA" id="ARBA00022691"/>
    </source>
</evidence>
<dbReference type="InterPro" id="IPR023404">
    <property type="entry name" value="rSAM_horseshoe"/>
</dbReference>
<gene>
    <name evidence="8" type="ORF">COW36_15700</name>
</gene>
<dbReference type="PANTHER" id="PTHR43409:SF16">
    <property type="entry name" value="SLR0320 PROTEIN"/>
    <property type="match status" value="1"/>
</dbReference>
<evidence type="ECO:0000256" key="5">
    <source>
        <dbReference type="ARBA" id="ARBA00023014"/>
    </source>
</evidence>
<evidence type="ECO:0000256" key="1">
    <source>
        <dbReference type="ARBA" id="ARBA00001966"/>
    </source>
</evidence>
<evidence type="ECO:0000259" key="6">
    <source>
        <dbReference type="PROSITE" id="PS51332"/>
    </source>
</evidence>
<dbReference type="SFLD" id="SFLDS00029">
    <property type="entry name" value="Radical_SAM"/>
    <property type="match status" value="1"/>
</dbReference>
<protein>
    <submittedName>
        <fullName evidence="8">Uncharacterized protein</fullName>
    </submittedName>
</protein>
<keyword evidence="3" id="KW-0479">Metal-binding</keyword>
<dbReference type="SUPFAM" id="SSF102114">
    <property type="entry name" value="Radical SAM enzymes"/>
    <property type="match status" value="1"/>
</dbReference>
<dbReference type="GO" id="GO:0005829">
    <property type="term" value="C:cytosol"/>
    <property type="evidence" value="ECO:0007669"/>
    <property type="project" value="TreeGrafter"/>
</dbReference>
<dbReference type="SFLD" id="SFLDG01082">
    <property type="entry name" value="B12-binding_domain_containing"/>
    <property type="match status" value="1"/>
</dbReference>
<dbReference type="GO" id="GO:0046872">
    <property type="term" value="F:metal ion binding"/>
    <property type="evidence" value="ECO:0007669"/>
    <property type="project" value="UniProtKB-KW"/>
</dbReference>
<dbReference type="InterPro" id="IPR006638">
    <property type="entry name" value="Elp3/MiaA/NifB-like_rSAM"/>
</dbReference>
<keyword evidence="4" id="KW-0408">Iron</keyword>
<dbReference type="InterPro" id="IPR058240">
    <property type="entry name" value="rSAM_sf"/>
</dbReference>
<accession>A0A2M7G210</accession>
<dbReference type="Pfam" id="PF02310">
    <property type="entry name" value="B12-binding"/>
    <property type="match status" value="1"/>
</dbReference>
<sequence>MRCPIVFIPALGSVQRALSILAAMIKNFTPSGLLNRNKLKSEVLRLKKPVVVSLVQITEDMLQFVNLPYAIGLLQAYAQTHASDPGRYLFTLPIFERGPLAQRVRELSLADIVGFSLYVWNAEYSLALARALKLAKPEVLVVVGGPHVPDQPDLFLQQNPWVDLCVHGEGEETFLQILENYPALEHTQIQGLSYRFDKHLIQTELRSRSRNLDRMVSPFLKGVFEPLFYQYPDYRWVTVWETNRGCPFSCAFCDWGSATKSKVLSFALERLQAELEWFARQKIEVIFCADANFGIFPRDLQIAEAMAELRKKTGYPHLFYTQTAKNAPDRVFETQSVLFEAGLHAGTTLSLQTVSEPALSAILRENISLKAYQELQTRFHQAGMPTYTDVLVGLPGETLASFREGVGRMIASGQHREMRFYNVFILPNAELAAPAYREQHQIVSVRLPYRTPLSRVQPPVEGLQEWQEMIVATRSFSDADWLQMRVFAWMTQILYFSKALQMPIMLMHQAGLASYQTILQAFCELQSFSETPFFASLNQFLKAQAEEILAGKREFCQGQESPQGPWVWMSPDYFTLVYLLKSEKLAQFYAESEDLLVSLAQSDPRLPRQALKESLELSQALLMTPLPGHAGFARNLHWNIWEVYQAGLSGQQVPLRSGLWFFEAQAGTKGLQTRETLLSTSF</sequence>
<dbReference type="EMBL" id="PFFQ01000044">
    <property type="protein sequence ID" value="PIW15790.1"/>
    <property type="molecule type" value="Genomic_DNA"/>
</dbReference>
<proteinExistence type="predicted"/>
<keyword evidence="5" id="KW-0411">Iron-sulfur</keyword>
<dbReference type="InterPro" id="IPR006158">
    <property type="entry name" value="Cobalamin-bd"/>
</dbReference>
<dbReference type="PROSITE" id="PS51332">
    <property type="entry name" value="B12_BINDING"/>
    <property type="match status" value="1"/>
</dbReference>
<feature type="domain" description="B12-binding" evidence="6">
    <location>
        <begin position="47"/>
        <end position="188"/>
    </location>
</feature>
<reference evidence="8 9" key="1">
    <citation type="submission" date="2017-09" db="EMBL/GenBank/DDBJ databases">
        <title>Depth-based differentiation of microbial function through sediment-hosted aquifers and enrichment of novel symbionts in the deep terrestrial subsurface.</title>
        <authorList>
            <person name="Probst A.J."/>
            <person name="Ladd B."/>
            <person name="Jarett J.K."/>
            <person name="Geller-Mcgrath D.E."/>
            <person name="Sieber C.M."/>
            <person name="Emerson J.B."/>
            <person name="Anantharaman K."/>
            <person name="Thomas B.C."/>
            <person name="Malmstrom R."/>
            <person name="Stieglmeier M."/>
            <person name="Klingl A."/>
            <person name="Woyke T."/>
            <person name="Ryan C.M."/>
            <person name="Banfield J.F."/>
        </authorList>
    </citation>
    <scope>NUCLEOTIDE SEQUENCE [LARGE SCALE GENOMIC DNA]</scope>
    <source>
        <strain evidence="8">CG17_big_fil_post_rev_8_21_14_2_50_48_46</strain>
    </source>
</reference>
<comment type="caution">
    <text evidence="8">The sequence shown here is derived from an EMBL/GenBank/DDBJ whole genome shotgun (WGS) entry which is preliminary data.</text>
</comment>
<dbReference type="GO" id="GO:0051539">
    <property type="term" value="F:4 iron, 4 sulfur cluster binding"/>
    <property type="evidence" value="ECO:0007669"/>
    <property type="project" value="UniProtKB-KW"/>
</dbReference>
<dbReference type="Gene3D" id="3.80.30.20">
    <property type="entry name" value="tm_1862 like domain"/>
    <property type="match status" value="1"/>
</dbReference>
<evidence type="ECO:0000256" key="3">
    <source>
        <dbReference type="ARBA" id="ARBA00022723"/>
    </source>
</evidence>
<dbReference type="GO" id="GO:0003824">
    <property type="term" value="F:catalytic activity"/>
    <property type="evidence" value="ECO:0007669"/>
    <property type="project" value="InterPro"/>
</dbReference>
<dbReference type="GO" id="GO:0031419">
    <property type="term" value="F:cobalamin binding"/>
    <property type="evidence" value="ECO:0007669"/>
    <property type="project" value="InterPro"/>
</dbReference>
<organism evidence="8 9">
    <name type="scientific">bacterium (Candidatus Blackallbacteria) CG17_big_fil_post_rev_8_21_14_2_50_48_46</name>
    <dbReference type="NCBI Taxonomy" id="2014261"/>
    <lineage>
        <taxon>Bacteria</taxon>
        <taxon>Candidatus Blackallbacteria</taxon>
    </lineage>
</organism>
<dbReference type="PANTHER" id="PTHR43409">
    <property type="entry name" value="ANAEROBIC MAGNESIUM-PROTOPORPHYRIN IX MONOMETHYL ESTER CYCLASE-RELATED"/>
    <property type="match status" value="1"/>
</dbReference>
<evidence type="ECO:0000259" key="7">
    <source>
        <dbReference type="PROSITE" id="PS51918"/>
    </source>
</evidence>
<dbReference type="SMART" id="SM00729">
    <property type="entry name" value="Elp3"/>
    <property type="match status" value="1"/>
</dbReference>
<dbReference type="Gene3D" id="3.40.50.280">
    <property type="entry name" value="Cobalamin-binding domain"/>
    <property type="match status" value="1"/>
</dbReference>